<dbReference type="InterPro" id="IPR003594">
    <property type="entry name" value="HATPase_dom"/>
</dbReference>
<dbReference type="InterPro" id="IPR036890">
    <property type="entry name" value="HATPase_C_sf"/>
</dbReference>
<dbReference type="InterPro" id="IPR000014">
    <property type="entry name" value="PAS"/>
</dbReference>
<dbReference type="Pfam" id="PF13426">
    <property type="entry name" value="PAS_9"/>
    <property type="match status" value="1"/>
</dbReference>
<keyword evidence="6" id="KW-0472">Membrane</keyword>
<dbReference type="PRINTS" id="PR00344">
    <property type="entry name" value="BCTRLSENSOR"/>
</dbReference>
<dbReference type="EC" id="2.7.13.3" evidence="2"/>
<dbReference type="InterPro" id="IPR005467">
    <property type="entry name" value="His_kinase_dom"/>
</dbReference>
<dbReference type="GO" id="GO:0030295">
    <property type="term" value="F:protein kinase activator activity"/>
    <property type="evidence" value="ECO:0007669"/>
    <property type="project" value="TreeGrafter"/>
</dbReference>
<keyword evidence="7" id="KW-0175">Coiled coil</keyword>
<feature type="coiled-coil region" evidence="7">
    <location>
        <begin position="170"/>
        <end position="197"/>
    </location>
</feature>
<evidence type="ECO:0000256" key="5">
    <source>
        <dbReference type="ARBA" id="ARBA00022777"/>
    </source>
</evidence>
<reference evidence="10" key="1">
    <citation type="submission" date="2021-03" db="EMBL/GenBank/DDBJ databases">
        <title>Fibrella sp. HMF5335 genome sequencing and assembly.</title>
        <authorList>
            <person name="Kang H."/>
            <person name="Kim H."/>
            <person name="Bae S."/>
            <person name="Joh K."/>
        </authorList>
    </citation>
    <scope>NUCLEOTIDE SEQUENCE</scope>
    <source>
        <strain evidence="10">HMF5335</strain>
    </source>
</reference>
<dbReference type="Gene3D" id="1.10.287.130">
    <property type="match status" value="1"/>
</dbReference>
<dbReference type="AlphaFoldDB" id="A0A939K2S2"/>
<dbReference type="PROSITE" id="PS50112">
    <property type="entry name" value="PAS"/>
    <property type="match status" value="1"/>
</dbReference>
<dbReference type="Gene3D" id="3.30.450.20">
    <property type="entry name" value="PAS domain"/>
    <property type="match status" value="1"/>
</dbReference>
<dbReference type="Pfam" id="PF02518">
    <property type="entry name" value="HATPase_c"/>
    <property type="match status" value="1"/>
</dbReference>
<evidence type="ECO:0000256" key="3">
    <source>
        <dbReference type="ARBA" id="ARBA00022553"/>
    </source>
</evidence>
<proteinExistence type="predicted"/>
<keyword evidence="5" id="KW-0418">Kinase</keyword>
<comment type="caution">
    <text evidence="10">The sequence shown here is derived from an EMBL/GenBank/DDBJ whole genome shotgun (WGS) entry which is preliminary data.</text>
</comment>
<evidence type="ECO:0000256" key="6">
    <source>
        <dbReference type="ARBA" id="ARBA00023136"/>
    </source>
</evidence>
<feature type="domain" description="Histidine kinase" evidence="8">
    <location>
        <begin position="207"/>
        <end position="434"/>
    </location>
</feature>
<evidence type="ECO:0000256" key="1">
    <source>
        <dbReference type="ARBA" id="ARBA00000085"/>
    </source>
</evidence>
<dbReference type="InterPro" id="IPR050351">
    <property type="entry name" value="BphY/WalK/GraS-like"/>
</dbReference>
<evidence type="ECO:0000256" key="4">
    <source>
        <dbReference type="ARBA" id="ARBA00022679"/>
    </source>
</evidence>
<dbReference type="SMART" id="SM00388">
    <property type="entry name" value="HisKA"/>
    <property type="match status" value="1"/>
</dbReference>
<dbReference type="SMART" id="SM00091">
    <property type="entry name" value="PAS"/>
    <property type="match status" value="1"/>
</dbReference>
<accession>A0A939K2S2</accession>
<dbReference type="CDD" id="cd00130">
    <property type="entry name" value="PAS"/>
    <property type="match status" value="1"/>
</dbReference>
<evidence type="ECO:0000259" key="8">
    <source>
        <dbReference type="PROSITE" id="PS50109"/>
    </source>
</evidence>
<dbReference type="Gene3D" id="3.30.565.10">
    <property type="entry name" value="Histidine kinase-like ATPase, C-terminal domain"/>
    <property type="match status" value="1"/>
</dbReference>
<protein>
    <recommendedName>
        <fullName evidence="2">histidine kinase</fullName>
        <ecNumber evidence="2">2.7.13.3</ecNumber>
    </recommendedName>
</protein>
<dbReference type="RefSeq" id="WP_207366025.1">
    <property type="nucleotide sequence ID" value="NZ_JAFMYV010000009.1"/>
</dbReference>
<dbReference type="CDD" id="cd00082">
    <property type="entry name" value="HisKA"/>
    <property type="match status" value="1"/>
</dbReference>
<dbReference type="PANTHER" id="PTHR42878">
    <property type="entry name" value="TWO-COMPONENT HISTIDINE KINASE"/>
    <property type="match status" value="1"/>
</dbReference>
<comment type="catalytic activity">
    <reaction evidence="1">
        <text>ATP + protein L-histidine = ADP + protein N-phospho-L-histidine.</text>
        <dbReference type="EC" id="2.7.13.3"/>
    </reaction>
</comment>
<keyword evidence="11" id="KW-1185">Reference proteome</keyword>
<dbReference type="Proteomes" id="UP000664034">
    <property type="component" value="Unassembled WGS sequence"/>
</dbReference>
<sequence>MSTPPTYAQLLAENEQLRIQLTEAAETIDAIRSGQVDALVVEGNEGYELYTLKTADQTYRVFIETMNEGAVTLGQNGLILYANSMFATMVSVPLSKVIGLSFSTFVAPESQASFSQLFEEGWIQNHKIELVLTGTSRQLACLLSVTALDLDDGRCLSVVITDLTNQLDHQRQLTANNEQLQQAINALEVTNLALNRSNENLQEFAYVASHDLQEPLRKIQQFGSLLKTTHLTELGADGVDLVTRMESAAGRMSVLIRDLLNYSRLTRPVVATQSQQLNELLAVVLAELELLIQEKNAVIEIGDLGTAPGEPTQLMQVFRNLLTNALKFVQPEVPPHVWITRQAITRADLPAAYLPINSQQHFCTIRVVDNGIGFDPRQAERIFGTFQRLHGMRQYPGTGIGLAIVKKVAENHGGYVMAESQPGEGATFTLFLPV</sequence>
<dbReference type="PROSITE" id="PS50109">
    <property type="entry name" value="HIS_KIN"/>
    <property type="match status" value="1"/>
</dbReference>
<evidence type="ECO:0000313" key="11">
    <source>
        <dbReference type="Proteomes" id="UP000664034"/>
    </source>
</evidence>
<dbReference type="InterPro" id="IPR036097">
    <property type="entry name" value="HisK_dim/P_sf"/>
</dbReference>
<dbReference type="InterPro" id="IPR003661">
    <property type="entry name" value="HisK_dim/P_dom"/>
</dbReference>
<feature type="domain" description="PAS" evidence="9">
    <location>
        <begin position="55"/>
        <end position="120"/>
    </location>
</feature>
<dbReference type="SMART" id="SM00387">
    <property type="entry name" value="HATPase_c"/>
    <property type="match status" value="1"/>
</dbReference>
<dbReference type="InterPro" id="IPR004358">
    <property type="entry name" value="Sig_transdc_His_kin-like_C"/>
</dbReference>
<dbReference type="GO" id="GO:0016020">
    <property type="term" value="C:membrane"/>
    <property type="evidence" value="ECO:0007669"/>
    <property type="project" value="UniProtKB-SubCell"/>
</dbReference>
<dbReference type="SUPFAM" id="SSF55874">
    <property type="entry name" value="ATPase domain of HSP90 chaperone/DNA topoisomerase II/histidine kinase"/>
    <property type="match status" value="1"/>
</dbReference>
<dbReference type="SUPFAM" id="SSF55785">
    <property type="entry name" value="PYP-like sensor domain (PAS domain)"/>
    <property type="match status" value="1"/>
</dbReference>
<dbReference type="PANTHER" id="PTHR42878:SF15">
    <property type="entry name" value="BACTERIOPHYTOCHROME"/>
    <property type="match status" value="1"/>
</dbReference>
<dbReference type="GO" id="GO:0007234">
    <property type="term" value="P:osmosensory signaling via phosphorelay pathway"/>
    <property type="evidence" value="ECO:0007669"/>
    <property type="project" value="TreeGrafter"/>
</dbReference>
<keyword evidence="3" id="KW-0597">Phosphoprotein</keyword>
<organism evidence="10 11">
    <name type="scientific">Fibrella rubiginis</name>
    <dbReference type="NCBI Taxonomy" id="2817060"/>
    <lineage>
        <taxon>Bacteria</taxon>
        <taxon>Pseudomonadati</taxon>
        <taxon>Bacteroidota</taxon>
        <taxon>Cytophagia</taxon>
        <taxon>Cytophagales</taxon>
        <taxon>Spirosomataceae</taxon>
        <taxon>Fibrella</taxon>
    </lineage>
</organism>
<dbReference type="SUPFAM" id="SSF47384">
    <property type="entry name" value="Homodimeric domain of signal transducing histidine kinase"/>
    <property type="match status" value="1"/>
</dbReference>
<dbReference type="InterPro" id="IPR035965">
    <property type="entry name" value="PAS-like_dom_sf"/>
</dbReference>
<evidence type="ECO:0000256" key="2">
    <source>
        <dbReference type="ARBA" id="ARBA00012438"/>
    </source>
</evidence>
<keyword evidence="4" id="KW-0808">Transferase</keyword>
<gene>
    <name evidence="10" type="ORF">J2I47_18240</name>
</gene>
<dbReference type="GO" id="GO:0000155">
    <property type="term" value="F:phosphorelay sensor kinase activity"/>
    <property type="evidence" value="ECO:0007669"/>
    <property type="project" value="InterPro"/>
</dbReference>
<dbReference type="EMBL" id="JAFMYV010000009">
    <property type="protein sequence ID" value="MBO0938497.1"/>
    <property type="molecule type" value="Genomic_DNA"/>
</dbReference>
<dbReference type="GO" id="GO:0000156">
    <property type="term" value="F:phosphorelay response regulator activity"/>
    <property type="evidence" value="ECO:0007669"/>
    <property type="project" value="TreeGrafter"/>
</dbReference>
<dbReference type="Pfam" id="PF00512">
    <property type="entry name" value="HisKA"/>
    <property type="match status" value="1"/>
</dbReference>
<name>A0A939K2S2_9BACT</name>
<evidence type="ECO:0000313" key="10">
    <source>
        <dbReference type="EMBL" id="MBO0938497.1"/>
    </source>
</evidence>
<evidence type="ECO:0000256" key="7">
    <source>
        <dbReference type="SAM" id="Coils"/>
    </source>
</evidence>
<evidence type="ECO:0000259" key="9">
    <source>
        <dbReference type="PROSITE" id="PS50112"/>
    </source>
</evidence>